<keyword evidence="5" id="KW-0732">Signal</keyword>
<sequence>MEETTKLTCFNYALLLLLFVFQGVICGHLNEENPYRHIAQLDQRGNYVVEWEVDWDTKRITFNVTVRTTGHVGFGLSKRGEVDGADIVIGGVDWNGRSYFGDHHGTRGQGLERDASQDWILLDAWERGSRTFLSFSRAFETCDSEQDLPITDDLLNIIWTYGSTDNENPLNFRSRGELPVYLLDPDLVPRRLDERVPNNEQQPLLDRSTRVFNMTTTRRIQAQETTYWCNFHKTPTRSKHHIIGFNTNFPTERDRRHVHHLLVYRCNPPPGVNPATLFDTESEGGECYFIRDPNPMNTQYCTEDIHVFAVGARPSFFPEHVGIPMSASGEEYFLVQTHYDNPNVVPNLSISYSLEAYYTRNLRQYDAGMITLGVITPGSTSIIIPPNSVDHSLVGHCAPGCTGQMFPDEGINVFASFLHTHQTGSAARYHHFRGNKELPWILTDDNYDFDYQQYRVLREERNVLPGDLLINRCTYDTTRTNGSAVVGGFSTRQEMCTAFLWYYTRSNAHAFCRSELKTDEYLDLVGVRTTRWDPNRRAMLITSPSQYRGVSMADYATSYIHWDDEMREEIQRRHIYDAHVSQCPRFTPDAVPTEAQLQTEGAPAPTPSRSRGRGPTIARRRPTQGIMSSFPTNIPQYEPPSRCTRTENRAQERDREGRGWSRN</sequence>
<dbReference type="Proteomes" id="UP001642540">
    <property type="component" value="Unassembled WGS sequence"/>
</dbReference>
<dbReference type="InterPro" id="IPR036939">
    <property type="entry name" value="Cu2_ascorb_mOase_N_sf"/>
</dbReference>
<dbReference type="InterPro" id="IPR008977">
    <property type="entry name" value="PHM/PNGase_F_dom_sf"/>
</dbReference>
<dbReference type="InterPro" id="IPR024548">
    <property type="entry name" value="Cu2_monoox_C"/>
</dbReference>
<feature type="chain" id="PRO_5047280578" description="DOMON domain-containing protein" evidence="5">
    <location>
        <begin position="27"/>
        <end position="663"/>
    </location>
</feature>
<evidence type="ECO:0000256" key="4">
    <source>
        <dbReference type="SAM" id="MobiDB-lite"/>
    </source>
</evidence>
<feature type="compositionally biased region" description="Polar residues" evidence="4">
    <location>
        <begin position="625"/>
        <end position="635"/>
    </location>
</feature>
<evidence type="ECO:0000256" key="1">
    <source>
        <dbReference type="ARBA" id="ARBA00010676"/>
    </source>
</evidence>
<dbReference type="CDD" id="cd09631">
    <property type="entry name" value="DOMON_DOH"/>
    <property type="match status" value="1"/>
</dbReference>
<dbReference type="InterPro" id="IPR000323">
    <property type="entry name" value="Cu2_ascorb_mOase_N"/>
</dbReference>
<keyword evidence="2" id="KW-1015">Disulfide bond</keyword>
<protein>
    <recommendedName>
        <fullName evidence="6">DOMON domain-containing protein</fullName>
    </recommendedName>
</protein>
<dbReference type="Gene3D" id="2.60.120.230">
    <property type="match status" value="1"/>
</dbReference>
<evidence type="ECO:0000256" key="2">
    <source>
        <dbReference type="ARBA" id="ARBA00023157"/>
    </source>
</evidence>
<keyword evidence="8" id="KW-1185">Reference proteome</keyword>
<dbReference type="InterPro" id="IPR014784">
    <property type="entry name" value="Cu2_ascorb_mOase-like_C"/>
</dbReference>
<dbReference type="Pfam" id="PF01082">
    <property type="entry name" value="Cu2_monooxygen"/>
    <property type="match status" value="1"/>
</dbReference>
<dbReference type="EMBL" id="CAXLJM020000019">
    <property type="protein sequence ID" value="CAL8084952.1"/>
    <property type="molecule type" value="Genomic_DNA"/>
</dbReference>
<evidence type="ECO:0000256" key="5">
    <source>
        <dbReference type="SAM" id="SignalP"/>
    </source>
</evidence>
<comment type="caution">
    <text evidence="7">The sequence shown here is derived from an EMBL/GenBank/DDBJ whole genome shotgun (WGS) entry which is preliminary data.</text>
</comment>
<dbReference type="PROSITE" id="PS50836">
    <property type="entry name" value="DOMON"/>
    <property type="match status" value="1"/>
</dbReference>
<gene>
    <name evidence="7" type="ORF">ODALV1_LOCUS5958</name>
</gene>
<feature type="region of interest" description="Disordered" evidence="4">
    <location>
        <begin position="593"/>
        <end position="663"/>
    </location>
</feature>
<dbReference type="Pfam" id="PF03351">
    <property type="entry name" value="DOMON"/>
    <property type="match status" value="1"/>
</dbReference>
<evidence type="ECO:0000259" key="6">
    <source>
        <dbReference type="PROSITE" id="PS50836"/>
    </source>
</evidence>
<evidence type="ECO:0000256" key="3">
    <source>
        <dbReference type="ARBA" id="ARBA00023180"/>
    </source>
</evidence>
<feature type="signal peptide" evidence="5">
    <location>
        <begin position="1"/>
        <end position="26"/>
    </location>
</feature>
<dbReference type="Gene3D" id="2.60.120.310">
    <property type="entry name" value="Copper type II, ascorbate-dependent monooxygenase, N-terminal domain"/>
    <property type="match status" value="1"/>
</dbReference>
<dbReference type="SUPFAM" id="SSF49742">
    <property type="entry name" value="PHM/PNGase F"/>
    <property type="match status" value="2"/>
</dbReference>
<dbReference type="InterPro" id="IPR000945">
    <property type="entry name" value="DBH-like"/>
</dbReference>
<feature type="compositionally biased region" description="Basic and acidic residues" evidence="4">
    <location>
        <begin position="644"/>
        <end position="663"/>
    </location>
</feature>
<dbReference type="InterPro" id="IPR045266">
    <property type="entry name" value="DOH_DOMON"/>
</dbReference>
<dbReference type="InterPro" id="IPR005018">
    <property type="entry name" value="DOMON_domain"/>
</dbReference>
<dbReference type="PRINTS" id="PR00767">
    <property type="entry name" value="DBMONOXGNASE"/>
</dbReference>
<comment type="similarity">
    <text evidence="1">Belongs to the copper type II ascorbate-dependent monooxygenase family.</text>
</comment>
<feature type="domain" description="DOMON" evidence="6">
    <location>
        <begin position="45"/>
        <end position="162"/>
    </location>
</feature>
<dbReference type="SMART" id="SM00664">
    <property type="entry name" value="DoH"/>
    <property type="match status" value="1"/>
</dbReference>
<proteinExistence type="inferred from homology"/>
<dbReference type="PANTHER" id="PTHR10157">
    <property type="entry name" value="DOPAMINE BETA HYDROXYLASE RELATED"/>
    <property type="match status" value="1"/>
</dbReference>
<organism evidence="7 8">
    <name type="scientific">Orchesella dallaii</name>
    <dbReference type="NCBI Taxonomy" id="48710"/>
    <lineage>
        <taxon>Eukaryota</taxon>
        <taxon>Metazoa</taxon>
        <taxon>Ecdysozoa</taxon>
        <taxon>Arthropoda</taxon>
        <taxon>Hexapoda</taxon>
        <taxon>Collembola</taxon>
        <taxon>Entomobryomorpha</taxon>
        <taxon>Entomobryoidea</taxon>
        <taxon>Orchesellidae</taxon>
        <taxon>Orchesellinae</taxon>
        <taxon>Orchesella</taxon>
    </lineage>
</organism>
<dbReference type="InterPro" id="IPR028460">
    <property type="entry name" value="Tbh/DBH"/>
</dbReference>
<evidence type="ECO:0000313" key="8">
    <source>
        <dbReference type="Proteomes" id="UP001642540"/>
    </source>
</evidence>
<accession>A0ABP1Q3X7</accession>
<name>A0ABP1Q3X7_9HEXA</name>
<dbReference type="PANTHER" id="PTHR10157:SF23">
    <property type="entry name" value="MOXD1 HOMOLOG 1"/>
    <property type="match status" value="1"/>
</dbReference>
<dbReference type="Pfam" id="PF03712">
    <property type="entry name" value="Cu2_monoox_C"/>
    <property type="match status" value="1"/>
</dbReference>
<reference evidence="7 8" key="1">
    <citation type="submission" date="2024-08" db="EMBL/GenBank/DDBJ databases">
        <authorList>
            <person name="Cucini C."/>
            <person name="Frati F."/>
        </authorList>
    </citation>
    <scope>NUCLEOTIDE SEQUENCE [LARGE SCALE GENOMIC DNA]</scope>
</reference>
<evidence type="ECO:0000313" key="7">
    <source>
        <dbReference type="EMBL" id="CAL8084952.1"/>
    </source>
</evidence>
<keyword evidence="3" id="KW-0325">Glycoprotein</keyword>